<reference evidence="3 4" key="1">
    <citation type="submission" date="2019-06" db="EMBL/GenBank/DDBJ databases">
        <title>Sequencing the genomes of 1000 actinobacteria strains.</title>
        <authorList>
            <person name="Klenk H.-P."/>
        </authorList>
    </citation>
    <scope>NUCLEOTIDE SEQUENCE [LARGE SCALE GENOMIC DNA]</scope>
    <source>
        <strain evidence="3 4">DSM 44826</strain>
    </source>
</reference>
<sequence>MSTPLALVHGDPLPDPPVPTLGEALRRAAGTGRGVTLVDGTGTRTRRSYARLRADAARVLAGIRRAGAAPGDTVLLRPARPADLLTAFWACVLGGLLPVPLAPDSELDELDEELGGAWLIGEAPPESGPALRRLGPVAGLRAPAGDPEEHRAAPGDPALLTLTSGSSGRPKAVVLTHRNVLSRAHASALARGLDEHTRTLNWLPLDHVSGIVMCHLRDVLLGCHQVHADTSWVRVEPLRWLDLAAAERIDTTWAPDHALGLLADRLAEPAGRSWDLTGLRYVMSGGEPVRDRTARRFLAALAPYGLPATALHPGWGMPETSAGVVDWVYAPPGPAARRYVPVGRPHPGFSLRVVDERGAVLPERVLGRLQVTGPSVTEHQTDGESVQFTDDGWLVTDDLAFVDGGLLTVTGRADDLIELAGTRYHGHEIEHAVEELPFVAPASTVARSYRDGRLAVFFRLRGGTPEGEAVRLVRELLLRRYGRVPEHVEALTGQQLARTATGKLRKRALADRLAELEEAG</sequence>
<dbReference type="SUPFAM" id="SSF56801">
    <property type="entry name" value="Acetyl-CoA synthetase-like"/>
    <property type="match status" value="1"/>
</dbReference>
<accession>A0A561TTL2</accession>
<keyword evidence="4" id="KW-1185">Reference proteome</keyword>
<dbReference type="EMBL" id="VIWT01000003">
    <property type="protein sequence ID" value="TWF90427.1"/>
    <property type="molecule type" value="Genomic_DNA"/>
</dbReference>
<dbReference type="PROSITE" id="PS00455">
    <property type="entry name" value="AMP_BINDING"/>
    <property type="match status" value="1"/>
</dbReference>
<keyword evidence="3" id="KW-0436">Ligase</keyword>
<protein>
    <submittedName>
        <fullName evidence="3">Acyl-CoA synthetase (AMP-forming)/AMP-acid ligase II</fullName>
    </submittedName>
</protein>
<dbReference type="Gene3D" id="3.30.300.30">
    <property type="match status" value="1"/>
</dbReference>
<dbReference type="InterPro" id="IPR045851">
    <property type="entry name" value="AMP-bd_C_sf"/>
</dbReference>
<dbReference type="AlphaFoldDB" id="A0A561TTL2"/>
<evidence type="ECO:0000313" key="3">
    <source>
        <dbReference type="EMBL" id="TWF90427.1"/>
    </source>
</evidence>
<dbReference type="InterPro" id="IPR020845">
    <property type="entry name" value="AMP-binding_CS"/>
</dbReference>
<gene>
    <name evidence="3" type="ORF">FHX73_13474</name>
</gene>
<feature type="domain" description="AMP-dependent synthetase/ligase" evidence="2">
    <location>
        <begin position="27"/>
        <end position="377"/>
    </location>
</feature>
<dbReference type="RefSeq" id="WP_145909626.1">
    <property type="nucleotide sequence ID" value="NZ_BAAAMZ010000001.1"/>
</dbReference>
<dbReference type="PANTHER" id="PTHR22754:SF32">
    <property type="entry name" value="DISCO-INTERACTING PROTEIN 2"/>
    <property type="match status" value="1"/>
</dbReference>
<comment type="similarity">
    <text evidence="1">Belongs to the ATP-dependent AMP-binding enzyme family.</text>
</comment>
<dbReference type="Pfam" id="PF00501">
    <property type="entry name" value="AMP-binding"/>
    <property type="match status" value="1"/>
</dbReference>
<proteinExistence type="inferred from homology"/>
<evidence type="ECO:0000256" key="1">
    <source>
        <dbReference type="ARBA" id="ARBA00006432"/>
    </source>
</evidence>
<comment type="caution">
    <text evidence="3">The sequence shown here is derived from an EMBL/GenBank/DDBJ whole genome shotgun (WGS) entry which is preliminary data.</text>
</comment>
<dbReference type="Gene3D" id="3.40.50.12780">
    <property type="entry name" value="N-terminal domain of ligase-like"/>
    <property type="match status" value="1"/>
</dbReference>
<organism evidence="3 4">
    <name type="scientific">Kitasatospora viridis</name>
    <dbReference type="NCBI Taxonomy" id="281105"/>
    <lineage>
        <taxon>Bacteria</taxon>
        <taxon>Bacillati</taxon>
        <taxon>Actinomycetota</taxon>
        <taxon>Actinomycetes</taxon>
        <taxon>Kitasatosporales</taxon>
        <taxon>Streptomycetaceae</taxon>
        <taxon>Kitasatospora</taxon>
    </lineage>
</organism>
<dbReference type="GO" id="GO:0016874">
    <property type="term" value="F:ligase activity"/>
    <property type="evidence" value="ECO:0007669"/>
    <property type="project" value="UniProtKB-KW"/>
</dbReference>
<evidence type="ECO:0000259" key="2">
    <source>
        <dbReference type="Pfam" id="PF00501"/>
    </source>
</evidence>
<dbReference type="PANTHER" id="PTHR22754">
    <property type="entry name" value="DISCO-INTERACTING PROTEIN 2 DIP2 -RELATED"/>
    <property type="match status" value="1"/>
</dbReference>
<dbReference type="Proteomes" id="UP000317940">
    <property type="component" value="Unassembled WGS sequence"/>
</dbReference>
<dbReference type="OrthoDB" id="3671040at2"/>
<dbReference type="InterPro" id="IPR000873">
    <property type="entry name" value="AMP-dep_synth/lig_dom"/>
</dbReference>
<name>A0A561TTL2_9ACTN</name>
<evidence type="ECO:0000313" key="4">
    <source>
        <dbReference type="Proteomes" id="UP000317940"/>
    </source>
</evidence>
<dbReference type="InterPro" id="IPR042099">
    <property type="entry name" value="ANL_N_sf"/>
</dbReference>